<dbReference type="Proteomes" id="UP001207468">
    <property type="component" value="Unassembled WGS sequence"/>
</dbReference>
<gene>
    <name evidence="1" type="ORF">F5148DRAFT_1374945</name>
</gene>
<comment type="caution">
    <text evidence="1">The sequence shown here is derived from an EMBL/GenBank/DDBJ whole genome shotgun (WGS) entry which is preliminary data.</text>
</comment>
<protein>
    <submittedName>
        <fullName evidence="1">Uncharacterized protein</fullName>
    </submittedName>
</protein>
<keyword evidence="2" id="KW-1185">Reference proteome</keyword>
<evidence type="ECO:0000313" key="2">
    <source>
        <dbReference type="Proteomes" id="UP001207468"/>
    </source>
</evidence>
<accession>A0ACC0UFU1</accession>
<evidence type="ECO:0000313" key="1">
    <source>
        <dbReference type="EMBL" id="KAI9509702.1"/>
    </source>
</evidence>
<reference evidence="1" key="1">
    <citation type="submission" date="2021-03" db="EMBL/GenBank/DDBJ databases">
        <title>Evolutionary priming and transition to the ectomycorrhizal habit in an iconic lineage of mushroom-forming fungi: is preadaptation a requirement?</title>
        <authorList>
            <consortium name="DOE Joint Genome Institute"/>
            <person name="Looney B.P."/>
            <person name="Miyauchi S."/>
            <person name="Morin E."/>
            <person name="Drula E."/>
            <person name="Courty P.E."/>
            <person name="Chicoki N."/>
            <person name="Fauchery L."/>
            <person name="Kohler A."/>
            <person name="Kuo A."/>
            <person name="LaButti K."/>
            <person name="Pangilinan J."/>
            <person name="Lipzen A."/>
            <person name="Riley R."/>
            <person name="Andreopoulos W."/>
            <person name="He G."/>
            <person name="Johnson J."/>
            <person name="Barry K.W."/>
            <person name="Grigoriev I.V."/>
            <person name="Nagy L."/>
            <person name="Hibbett D."/>
            <person name="Henrissat B."/>
            <person name="Matheny P.B."/>
            <person name="Labbe J."/>
            <person name="Martin A.F."/>
        </authorList>
    </citation>
    <scope>NUCLEOTIDE SEQUENCE</scope>
    <source>
        <strain evidence="1">BPL698</strain>
    </source>
</reference>
<proteinExistence type="predicted"/>
<sequence>MPEVTNNKPHIVVFGLSVTTCPHYSLASSWSLLPLRRQLPYVRLVVPPKPSTIDTLPDDALVEIFHFYVNDWNIETNGWHTLVHVCQRWRCIVFATPRRLNLRLEYLGKRPMSEILDVWPVLPVVLNPYEHMKPYLDLWGNVAGALESEHYHRICRIQLFGIPTSHLEMLTAAMQKPFPELTSLHFWAEKNTVTSLPDSFLGRSAPLLRHLSLCNCPLPGMPKLLLSSNQLESLCLWNIPDADLNPFASDFDPFYIRQADPPSPLTRSVLPALTSFVFCGVHEYLEALLARIEAPLLTTLYVTFFMALDFVLPQLYQLIGHTKSFKTCDRAFVHIRDRGIQFEISGQTNPNPELSLHIRCKESDWQLSSLAQVCSSSLPLLSPLVRLDIPNFVPSNPQLHSNPQWLELLASFTAVKDLRLSDQVAPYVCPALEELAEERVTDVLPALQNIFLRSLDPLESVPKRIEGFIAARKLSGCPVAIHHWE</sequence>
<name>A0ACC0UFU1_9AGAM</name>
<organism evidence="1 2">
    <name type="scientific">Russula earlei</name>
    <dbReference type="NCBI Taxonomy" id="71964"/>
    <lineage>
        <taxon>Eukaryota</taxon>
        <taxon>Fungi</taxon>
        <taxon>Dikarya</taxon>
        <taxon>Basidiomycota</taxon>
        <taxon>Agaricomycotina</taxon>
        <taxon>Agaricomycetes</taxon>
        <taxon>Russulales</taxon>
        <taxon>Russulaceae</taxon>
        <taxon>Russula</taxon>
    </lineage>
</organism>
<dbReference type="EMBL" id="JAGFNK010000057">
    <property type="protein sequence ID" value="KAI9509702.1"/>
    <property type="molecule type" value="Genomic_DNA"/>
</dbReference>